<dbReference type="WBParaSite" id="ACRNAN_scaffold1829.g32243.t1">
    <property type="protein sequence ID" value="ACRNAN_scaffold1829.g32243.t1"/>
    <property type="gene ID" value="ACRNAN_scaffold1829.g32243"/>
</dbReference>
<evidence type="ECO:0000313" key="1">
    <source>
        <dbReference type="Proteomes" id="UP000887540"/>
    </source>
</evidence>
<organism evidence="1 2">
    <name type="scientific">Acrobeloides nanus</name>
    <dbReference type="NCBI Taxonomy" id="290746"/>
    <lineage>
        <taxon>Eukaryota</taxon>
        <taxon>Metazoa</taxon>
        <taxon>Ecdysozoa</taxon>
        <taxon>Nematoda</taxon>
        <taxon>Chromadorea</taxon>
        <taxon>Rhabditida</taxon>
        <taxon>Tylenchina</taxon>
        <taxon>Cephalobomorpha</taxon>
        <taxon>Cephaloboidea</taxon>
        <taxon>Cephalobidae</taxon>
        <taxon>Acrobeloides</taxon>
    </lineage>
</organism>
<protein>
    <submittedName>
        <fullName evidence="2">Uncharacterized protein</fullName>
    </submittedName>
</protein>
<dbReference type="Proteomes" id="UP000887540">
    <property type="component" value="Unplaced"/>
</dbReference>
<reference evidence="2" key="1">
    <citation type="submission" date="2022-11" db="UniProtKB">
        <authorList>
            <consortium name="WormBaseParasite"/>
        </authorList>
    </citation>
    <scope>IDENTIFICATION</scope>
</reference>
<evidence type="ECO:0000313" key="2">
    <source>
        <dbReference type="WBParaSite" id="ACRNAN_scaffold1829.g32243.t1"/>
    </source>
</evidence>
<sequence length="98" mass="10506">MVIAMEKAQLTDASIATPDVENGQSAEALIVPAIEKSIIQEPHLLILMLYCYSLTSLISIATELSPVKTPPLQDPSSGTLHVNIKSTCLPTTMSFLPL</sequence>
<dbReference type="AlphaFoldDB" id="A0A914D378"/>
<keyword evidence="1" id="KW-1185">Reference proteome</keyword>
<accession>A0A914D378</accession>
<name>A0A914D378_9BILA</name>
<proteinExistence type="predicted"/>